<dbReference type="RefSeq" id="WP_307152131.1">
    <property type="nucleotide sequence ID" value="NZ_JAUSTU010000034.1"/>
</dbReference>
<evidence type="ECO:0000259" key="2">
    <source>
        <dbReference type="Pfam" id="PF04471"/>
    </source>
</evidence>
<evidence type="ECO:0000313" key="3">
    <source>
        <dbReference type="EMBL" id="MDQ0157682.1"/>
    </source>
</evidence>
<reference evidence="3 4" key="1">
    <citation type="submission" date="2023-07" db="EMBL/GenBank/DDBJ databases">
        <title>Genomic Encyclopedia of Type Strains, Phase IV (KMG-IV): sequencing the most valuable type-strain genomes for metagenomic binning, comparative biology and taxonomic classification.</title>
        <authorList>
            <person name="Goeker M."/>
        </authorList>
    </citation>
    <scope>NUCLEOTIDE SEQUENCE [LARGE SCALE GENOMIC DNA]</scope>
    <source>
        <strain evidence="3 4">DSM 23948</strain>
    </source>
</reference>
<keyword evidence="4" id="KW-1185">Reference proteome</keyword>
<keyword evidence="1" id="KW-0472">Membrane</keyword>
<dbReference type="EMBL" id="JAUSTU010000034">
    <property type="protein sequence ID" value="MDQ0157682.1"/>
    <property type="molecule type" value="Genomic_DNA"/>
</dbReference>
<keyword evidence="1" id="KW-1133">Transmembrane helix</keyword>
<organism evidence="3 4">
    <name type="scientific">Anoxybacillus andreesenii</name>
    <dbReference type="NCBI Taxonomy" id="1325932"/>
    <lineage>
        <taxon>Bacteria</taxon>
        <taxon>Bacillati</taxon>
        <taxon>Bacillota</taxon>
        <taxon>Bacilli</taxon>
        <taxon>Bacillales</taxon>
        <taxon>Anoxybacillaceae</taxon>
        <taxon>Anoxybacillus</taxon>
    </lineage>
</organism>
<proteinExistence type="predicted"/>
<dbReference type="InterPro" id="IPR011856">
    <property type="entry name" value="tRNA_endonuc-like_dom_sf"/>
</dbReference>
<gene>
    <name evidence="3" type="ORF">J2S07_004029</name>
</gene>
<dbReference type="PANTHER" id="PTHR30015:SF6">
    <property type="entry name" value="SLL1429 PROTEIN"/>
    <property type="match status" value="1"/>
</dbReference>
<dbReference type="InterPro" id="IPR007560">
    <property type="entry name" value="Restrct_endonuc_IV_Mrr"/>
</dbReference>
<dbReference type="InterPro" id="IPR052906">
    <property type="entry name" value="Type_IV_Methyl-Rstrct_Enzyme"/>
</dbReference>
<comment type="caution">
    <text evidence="3">The sequence shown here is derived from an EMBL/GenBank/DDBJ whole genome shotgun (WGS) entry which is preliminary data.</text>
</comment>
<dbReference type="SUPFAM" id="SSF52980">
    <property type="entry name" value="Restriction endonuclease-like"/>
    <property type="match status" value="1"/>
</dbReference>
<dbReference type="Proteomes" id="UP001231362">
    <property type="component" value="Unassembled WGS sequence"/>
</dbReference>
<feature type="transmembrane region" description="Helical" evidence="1">
    <location>
        <begin position="25"/>
        <end position="47"/>
    </location>
</feature>
<evidence type="ECO:0000256" key="1">
    <source>
        <dbReference type="SAM" id="Phobius"/>
    </source>
</evidence>
<accession>A0ABT9V9T6</accession>
<dbReference type="PANTHER" id="PTHR30015">
    <property type="entry name" value="MRR RESTRICTION SYSTEM PROTEIN"/>
    <property type="match status" value="1"/>
</dbReference>
<dbReference type="InterPro" id="IPR011335">
    <property type="entry name" value="Restrct_endonuc-II-like"/>
</dbReference>
<protein>
    <submittedName>
        <fullName evidence="3">Restriction system protein</fullName>
    </submittedName>
</protein>
<evidence type="ECO:0000313" key="4">
    <source>
        <dbReference type="Proteomes" id="UP001231362"/>
    </source>
</evidence>
<keyword evidence="1" id="KW-0812">Transmembrane</keyword>
<sequence>MEMDFFDGIKIGLDLLWTLLTAEPLLTLGLIVFFGGSLIFALIVNMLRERKLRKSGILEVDKMSGRKFEEYLQALLKAKGYYVELTPASGDYGADLILSTKGKKIIVQAKRYKKNVGVKAVQEVASAKSHYKADECWVITNSFFTEQAKKLASSNQVRLIDRKHLMNWMLQENEDTHRDRA</sequence>
<dbReference type="Pfam" id="PF04471">
    <property type="entry name" value="Mrr_cat"/>
    <property type="match status" value="1"/>
</dbReference>
<feature type="domain" description="Restriction endonuclease type IV Mrr" evidence="2">
    <location>
        <begin position="60"/>
        <end position="169"/>
    </location>
</feature>
<dbReference type="Gene3D" id="3.40.1350.10">
    <property type="match status" value="1"/>
</dbReference>
<name>A0ABT9V9T6_9BACL</name>